<dbReference type="Proteomes" id="UP000887581">
    <property type="component" value="Unplaced"/>
</dbReference>
<dbReference type="WBParaSite" id="sdigi.contig86.g3978.t1">
    <property type="protein sequence ID" value="sdigi.contig86.g3978.t1"/>
    <property type="gene ID" value="sdigi.contig86.g3978"/>
</dbReference>
<name>A0A915Q3L9_9BILA</name>
<evidence type="ECO:0000313" key="2">
    <source>
        <dbReference type="WBParaSite" id="sdigi.contig86.g3978.t1"/>
    </source>
</evidence>
<organism evidence="1 2">
    <name type="scientific">Setaria digitata</name>
    <dbReference type="NCBI Taxonomy" id="48799"/>
    <lineage>
        <taxon>Eukaryota</taxon>
        <taxon>Metazoa</taxon>
        <taxon>Ecdysozoa</taxon>
        <taxon>Nematoda</taxon>
        <taxon>Chromadorea</taxon>
        <taxon>Rhabditida</taxon>
        <taxon>Spirurina</taxon>
        <taxon>Spiruromorpha</taxon>
        <taxon>Filarioidea</taxon>
        <taxon>Setariidae</taxon>
        <taxon>Setaria</taxon>
    </lineage>
</organism>
<evidence type="ECO:0000313" key="1">
    <source>
        <dbReference type="Proteomes" id="UP000887581"/>
    </source>
</evidence>
<reference evidence="2" key="1">
    <citation type="submission" date="2022-11" db="UniProtKB">
        <authorList>
            <consortium name="WormBaseParasite"/>
        </authorList>
    </citation>
    <scope>IDENTIFICATION</scope>
</reference>
<accession>A0A915Q3L9</accession>
<protein>
    <submittedName>
        <fullName evidence="2">Uncharacterized protein</fullName>
    </submittedName>
</protein>
<proteinExistence type="predicted"/>
<keyword evidence="1" id="KW-1185">Reference proteome</keyword>
<sequence>MRGRTEVTKEGNLMTDVECPFARIDDELECDNQSQIIDNAQINEQQKRLQKKLHEKSITENCKYAVR</sequence>
<dbReference type="AlphaFoldDB" id="A0A915Q3L9"/>